<keyword evidence="5 6" id="KW-0482">Metalloprotease</keyword>
<keyword evidence="2 6" id="KW-0479">Metal-binding</keyword>
<dbReference type="Gene3D" id="1.20.140.70">
    <property type="entry name" value="Oligopeptidase f, N-terminal domain"/>
    <property type="match status" value="1"/>
</dbReference>
<dbReference type="CDD" id="cd09607">
    <property type="entry name" value="M3B_PepF"/>
    <property type="match status" value="1"/>
</dbReference>
<feature type="domain" description="Peptidase M3A/M3B catalytic" evidence="7">
    <location>
        <begin position="199"/>
        <end position="566"/>
    </location>
</feature>
<dbReference type="Proteomes" id="UP000287756">
    <property type="component" value="Chromosome"/>
</dbReference>
<dbReference type="SUPFAM" id="SSF55486">
    <property type="entry name" value="Metalloproteases ('zincins'), catalytic domain"/>
    <property type="match status" value="1"/>
</dbReference>
<dbReference type="Gene3D" id="1.10.1370.20">
    <property type="entry name" value="Oligoendopeptidase f, C-terminal domain"/>
    <property type="match status" value="1"/>
</dbReference>
<keyword evidence="4 6" id="KW-0862">Zinc</keyword>
<name>A0A410M834_9BACI</name>
<dbReference type="EMBL" id="CP026118">
    <property type="protein sequence ID" value="QAS50699.1"/>
    <property type="molecule type" value="Genomic_DNA"/>
</dbReference>
<dbReference type="Pfam" id="PF01432">
    <property type="entry name" value="Peptidase_M3"/>
    <property type="match status" value="1"/>
</dbReference>
<dbReference type="KEGG" id="hli:HLI_00055"/>
<dbReference type="AlphaFoldDB" id="A0A410M834"/>
<evidence type="ECO:0000256" key="4">
    <source>
        <dbReference type="ARBA" id="ARBA00022833"/>
    </source>
</evidence>
<dbReference type="InterPro" id="IPR013647">
    <property type="entry name" value="OligopepF_N_dom"/>
</dbReference>
<accession>A0A410M834</accession>
<comment type="cofactor">
    <cofactor evidence="6">
        <name>Zn(2+)</name>
        <dbReference type="ChEBI" id="CHEBI:29105"/>
    </cofactor>
    <text evidence="6">Binds 1 zinc ion.</text>
</comment>
<evidence type="ECO:0000256" key="3">
    <source>
        <dbReference type="ARBA" id="ARBA00022801"/>
    </source>
</evidence>
<evidence type="ECO:0000256" key="2">
    <source>
        <dbReference type="ARBA" id="ARBA00022723"/>
    </source>
</evidence>
<evidence type="ECO:0000256" key="1">
    <source>
        <dbReference type="ARBA" id="ARBA00022670"/>
    </source>
</evidence>
<dbReference type="OrthoDB" id="9769691at2"/>
<dbReference type="InterPro" id="IPR034006">
    <property type="entry name" value="M3B_PepF_2"/>
</dbReference>
<evidence type="ECO:0000259" key="8">
    <source>
        <dbReference type="Pfam" id="PF08439"/>
    </source>
</evidence>
<evidence type="ECO:0000256" key="6">
    <source>
        <dbReference type="RuleBase" id="RU003435"/>
    </source>
</evidence>
<dbReference type="GO" id="GO:0046872">
    <property type="term" value="F:metal ion binding"/>
    <property type="evidence" value="ECO:0007669"/>
    <property type="project" value="UniProtKB-UniRule"/>
</dbReference>
<evidence type="ECO:0000313" key="9">
    <source>
        <dbReference type="EMBL" id="QAS50699.1"/>
    </source>
</evidence>
<evidence type="ECO:0000313" key="10">
    <source>
        <dbReference type="Proteomes" id="UP000287756"/>
    </source>
</evidence>
<proteinExistence type="inferred from homology"/>
<dbReference type="GO" id="GO:0004222">
    <property type="term" value="F:metalloendopeptidase activity"/>
    <property type="evidence" value="ECO:0007669"/>
    <property type="project" value="InterPro"/>
</dbReference>
<feature type="domain" description="Oligopeptidase F N-terminal" evidence="8">
    <location>
        <begin position="111"/>
        <end position="177"/>
    </location>
</feature>
<protein>
    <submittedName>
        <fullName evidence="9">Oligoendopeptidase F</fullName>
    </submittedName>
</protein>
<reference evidence="9 10" key="1">
    <citation type="submission" date="2018-01" db="EMBL/GenBank/DDBJ databases">
        <title>The whole genome sequencing and assembly of Halobacillus litoralis ERB031 strain.</title>
        <authorList>
            <person name="Lee S.-J."/>
            <person name="Park M.-K."/>
            <person name="Kim J.-Y."/>
            <person name="Lee Y.-J."/>
            <person name="Yi H."/>
            <person name="Bahn Y.-S."/>
            <person name="Kim J.F."/>
            <person name="Lee D.-W."/>
        </authorList>
    </citation>
    <scope>NUCLEOTIDE SEQUENCE [LARGE SCALE GENOMIC DNA]</scope>
    <source>
        <strain evidence="9 10">ERB 031</strain>
    </source>
</reference>
<keyword evidence="1 6" id="KW-0645">Protease</keyword>
<evidence type="ECO:0000259" key="7">
    <source>
        <dbReference type="Pfam" id="PF01432"/>
    </source>
</evidence>
<sequence length="595" mass="68812">MKSTKSINWDLERLFPGGKRSTKLQERIGDLFKQITETRQNIESSSSALSEIIPLIYQVQEIHTDIFEIDEYVICLSSENVQDSATLGLQDRTSQLKAFLNTLSLEFEQFLAEMDEMVWQELVDHPEVEGIETFLIERRQKAANQLDSRIEKVIHSLSVDGFAGWEDHYEQEFSRLRVPVEKEGFTENLPFDTAFMQAMLSDNRSIRQQTAKSMLSVCKDNEERFASIFNHFAGYRNELYRLRQCSNPIKEMYEQNRISELSVTSMMSALHSNKSLLHQFLKRKAEIIGTEKLNWYDIYAPTFPATTSLSYDQAADIIIQQFHQYSEKLGKFAETAFNDGWIDAVPKEHKRHGAFCASMPNAKESRVLLSFQGHYQDVVTMAHELGHAYHNFILHEQPGFAQHPGTGLAETASTFAENLVLDAAVDTAETEREKLALLEMKIMNGLKYVSYIPPKFEFEQLFYKKRSSGKLSALEITELMEKTERSWFQDSLQDVNPYNWMTIPHFYNTEKAFFNLPYTIGYLFSNGIYALYQQDKEAFPLKYDQLLQHSGNLSMEQLGSRFLQQDLQGPSFWETSVHPLEASIKQYLSKTDSYK</sequence>
<dbReference type="GO" id="GO:0006508">
    <property type="term" value="P:proteolysis"/>
    <property type="evidence" value="ECO:0007669"/>
    <property type="project" value="UniProtKB-KW"/>
</dbReference>
<evidence type="ECO:0000256" key="5">
    <source>
        <dbReference type="ARBA" id="ARBA00023049"/>
    </source>
</evidence>
<gene>
    <name evidence="9" type="ORF">HLI_00055</name>
</gene>
<keyword evidence="3 6" id="KW-0378">Hydrolase</keyword>
<comment type="similarity">
    <text evidence="6">Belongs to the peptidase M3 family.</text>
</comment>
<dbReference type="RefSeq" id="WP_128522467.1">
    <property type="nucleotide sequence ID" value="NZ_CP026118.1"/>
</dbReference>
<dbReference type="Pfam" id="PF08439">
    <property type="entry name" value="Peptidase_M3_N"/>
    <property type="match status" value="1"/>
</dbReference>
<dbReference type="InterPro" id="IPR042088">
    <property type="entry name" value="OligoPept_F_C"/>
</dbReference>
<dbReference type="InterPro" id="IPR001567">
    <property type="entry name" value="Pept_M3A_M3B_dom"/>
</dbReference>
<organism evidence="9 10">
    <name type="scientific">Halobacillus litoralis</name>
    <dbReference type="NCBI Taxonomy" id="45668"/>
    <lineage>
        <taxon>Bacteria</taxon>
        <taxon>Bacillati</taxon>
        <taxon>Bacillota</taxon>
        <taxon>Bacilli</taxon>
        <taxon>Bacillales</taxon>
        <taxon>Bacillaceae</taxon>
        <taxon>Halobacillus</taxon>
    </lineage>
</organism>